<dbReference type="KEGG" id="ahe:Arch_0487"/>
<dbReference type="Pfam" id="PF04328">
    <property type="entry name" value="Sel_put"/>
    <property type="match status" value="1"/>
</dbReference>
<reference evidence="1 2" key="1">
    <citation type="journal article" date="2010" name="Stand. Genomic Sci.">
        <title>Complete genome sequence of Arcanobacterium haemolyticum type strain (11018).</title>
        <authorList>
            <person name="Yasawong M."/>
            <person name="Teshima H."/>
            <person name="Lapidus A."/>
            <person name="Nolan M."/>
            <person name="Lucas S."/>
            <person name="Glavina Del Rio T."/>
            <person name="Tice H."/>
            <person name="Cheng J."/>
            <person name="Bruce D."/>
            <person name="Detter C."/>
            <person name="Tapia R."/>
            <person name="Han C."/>
            <person name="Goodwin L."/>
            <person name="Pitluck S."/>
            <person name="Liolios K."/>
            <person name="Ivanova N."/>
            <person name="Mavromatis K."/>
            <person name="Mikhailova N."/>
            <person name="Pati A."/>
            <person name="Chen A."/>
            <person name="Palaniappan K."/>
            <person name="Land M."/>
            <person name="Hauser L."/>
            <person name="Chang Y."/>
            <person name="Jeffries C."/>
            <person name="Rohde M."/>
            <person name="Sikorski J."/>
            <person name="Pukall R."/>
            <person name="Goker M."/>
            <person name="Woyke T."/>
            <person name="Bristow J."/>
            <person name="Eisen J."/>
            <person name="Markowitz V."/>
            <person name="Hugenholtz P."/>
            <person name="Kyrpides N."/>
            <person name="Klenk H."/>
        </authorList>
    </citation>
    <scope>NUCLEOTIDE SEQUENCE [LARGE SCALE GENOMIC DNA]</scope>
    <source>
        <strain evidence="2">ATCC 9345 / DSM 20595 / CCUG 17215 / LMG 16163 / NBRC 15585 / NCTC 8452 / 11018</strain>
    </source>
</reference>
<dbReference type="eggNOG" id="COG2879">
    <property type="taxonomic scope" value="Bacteria"/>
</dbReference>
<organism evidence="1 2">
    <name type="scientific">Arcanobacterium haemolyticum (strain ATCC 9345 / DSM 20595 / CCM 5947 / CCUG 17215 / LMG 16163 / NBRC 15585 / NCTC 8452 / 11018)</name>
    <dbReference type="NCBI Taxonomy" id="644284"/>
    <lineage>
        <taxon>Bacteria</taxon>
        <taxon>Bacillati</taxon>
        <taxon>Actinomycetota</taxon>
        <taxon>Actinomycetes</taxon>
        <taxon>Actinomycetales</taxon>
        <taxon>Actinomycetaceae</taxon>
        <taxon>Arcanobacterium</taxon>
    </lineage>
</organism>
<accession>D7BMT6</accession>
<gene>
    <name evidence="1" type="ordered locus">Arch_0487</name>
</gene>
<protein>
    <recommendedName>
        <fullName evidence="3">YbdD/YjiX family protein</fullName>
    </recommendedName>
</protein>
<keyword evidence="2" id="KW-1185">Reference proteome</keyword>
<evidence type="ECO:0008006" key="3">
    <source>
        <dbReference type="Google" id="ProtNLM"/>
    </source>
</evidence>
<evidence type="ECO:0000313" key="1">
    <source>
        <dbReference type="EMBL" id="ADH92235.1"/>
    </source>
</evidence>
<dbReference type="AlphaFoldDB" id="D7BMT6"/>
<evidence type="ECO:0000313" key="2">
    <source>
        <dbReference type="Proteomes" id="UP000000376"/>
    </source>
</evidence>
<dbReference type="HOGENOM" id="CLU_171734_2_0_11"/>
<dbReference type="EMBL" id="CP002045">
    <property type="protein sequence ID" value="ADH92235.1"/>
    <property type="molecule type" value="Genomic_DNA"/>
</dbReference>
<sequence>MSFREEMKDRYLRARYMWRAITGEGAYDKYVERHRREHPDHEPMTEREFWRERSDEAERNVQARCC</sequence>
<dbReference type="RefSeq" id="WP_013169733.1">
    <property type="nucleotide sequence ID" value="NC_014218.1"/>
</dbReference>
<dbReference type="STRING" id="644284.Arch_0487"/>
<dbReference type="OrthoDB" id="3541280at2"/>
<dbReference type="InterPro" id="IPR007423">
    <property type="entry name" value="Sel_put"/>
</dbReference>
<proteinExistence type="predicted"/>
<dbReference type="Proteomes" id="UP000000376">
    <property type="component" value="Chromosome"/>
</dbReference>
<name>D7BMT6_ARCHD</name>